<dbReference type="GO" id="GO:0004527">
    <property type="term" value="F:exonuclease activity"/>
    <property type="evidence" value="ECO:0007669"/>
    <property type="project" value="UniProtKB-KW"/>
</dbReference>
<gene>
    <name evidence="16" type="ORF">POL72_41675</name>
</gene>
<dbReference type="CDD" id="cd18807">
    <property type="entry name" value="SF1_C_UvrD"/>
    <property type="match status" value="1"/>
</dbReference>
<comment type="catalytic activity">
    <reaction evidence="8">
        <text>Couples ATP hydrolysis with the unwinding of duplex DNA by translocating in the 3'-5' direction.</text>
        <dbReference type="EC" id="5.6.2.4"/>
    </reaction>
</comment>
<proteinExistence type="inferred from homology"/>
<evidence type="ECO:0000259" key="15">
    <source>
        <dbReference type="PROSITE" id="PS51217"/>
    </source>
</evidence>
<evidence type="ECO:0000256" key="11">
    <source>
        <dbReference type="ARBA" id="ARBA00048988"/>
    </source>
</evidence>
<dbReference type="InterPro" id="IPR013986">
    <property type="entry name" value="DExx_box_DNA_helicase_dom_sf"/>
</dbReference>
<dbReference type="EMBL" id="JAQNDK010000005">
    <property type="protein sequence ID" value="MDC0684306.1"/>
    <property type="molecule type" value="Genomic_DNA"/>
</dbReference>
<sequence>MSDLLNPSQRAAVEHELGPMLVLAGAGSGKTRVVTTRIARLLDRGIPARSMLAMTFTNKAAAEMHERVGKLVGSKVARELKVCTFHRFGLDVLGAETRALGLRGGSFAIFDQSDALGVIREILRELRAGKSYDVSAILSRISNAKNAFLDAETWAEAQRQGKGIDEYDEISMLVYPRYMAALRSFQAFDFDDLICEVVRLWQSRADVLERWRMRYRFVIVDEYQDTNRAQLELLRLLCGEHRNVVVVGDDDQSIYAWRGADVRNILDFEEHFSGAKVVKLEHNYRSRKPILDVANAVLAKSGARRHKKSLIATRVEGDKVRSIICVDPDVEASFVATEAQRLLEREAARPKDIAVLYRSNLQAAAIESALKERQIPIRMIGGQQFFERKEVKDLIAYLRVALNPGDEMCLRRILNYPARGIGDVAVAKLGAYATAHDATLWTAVSRPHAVHELTAAAIEGCRQLLRIIEATRARFERGEPSAEVARALLADAGFKEDIMAGSSTANAAARRWGNIEGLLNVFARRDEKGKGDRASFAEFLRLLALRQDSEEEEATDRVTLTTMHGAKGLEFPYVFVIGLEEGLMPHQRSLDERATDAAPSGAEGGDTGGHSIEEERRLFYVAVTRARDRLYLTRAKHRGSRGKMVPRTPSRFMLEIPPELLEEREELAPVAPGMEKVKAGAAGVLAALSMNPFAGDPPLIPRRRS</sequence>
<evidence type="ECO:0000256" key="12">
    <source>
        <dbReference type="PROSITE-ProRule" id="PRU00560"/>
    </source>
</evidence>
<dbReference type="SUPFAM" id="SSF52540">
    <property type="entry name" value="P-loop containing nucleoside triphosphate hydrolases"/>
    <property type="match status" value="1"/>
</dbReference>
<keyword evidence="17" id="KW-1185">Reference proteome</keyword>
<dbReference type="Proteomes" id="UP001217485">
    <property type="component" value="Unassembled WGS sequence"/>
</dbReference>
<evidence type="ECO:0000256" key="7">
    <source>
        <dbReference type="ARBA" id="ARBA00023235"/>
    </source>
</evidence>
<protein>
    <recommendedName>
        <fullName evidence="9">DNA 3'-5' helicase</fullName>
        <ecNumber evidence="9">5.6.2.4</ecNumber>
    </recommendedName>
    <alternativeName>
        <fullName evidence="10">DNA 3'-5' helicase II</fullName>
    </alternativeName>
</protein>
<evidence type="ECO:0000256" key="8">
    <source>
        <dbReference type="ARBA" id="ARBA00034617"/>
    </source>
</evidence>
<keyword evidence="16" id="KW-0269">Exonuclease</keyword>
<dbReference type="PANTHER" id="PTHR11070">
    <property type="entry name" value="UVRD / RECB / PCRA DNA HELICASE FAMILY MEMBER"/>
    <property type="match status" value="1"/>
</dbReference>
<keyword evidence="7" id="KW-0413">Isomerase</keyword>
<dbReference type="PROSITE" id="PS51217">
    <property type="entry name" value="UVRD_HELICASE_CTER"/>
    <property type="match status" value="1"/>
</dbReference>
<evidence type="ECO:0000256" key="9">
    <source>
        <dbReference type="ARBA" id="ARBA00034808"/>
    </source>
</evidence>
<keyword evidence="3 12" id="KW-0378">Hydrolase</keyword>
<dbReference type="Gene3D" id="1.10.486.10">
    <property type="entry name" value="PCRA, domain 4"/>
    <property type="match status" value="1"/>
</dbReference>
<comment type="caution">
    <text evidence="16">The sequence shown here is derived from an EMBL/GenBank/DDBJ whole genome shotgun (WGS) entry which is preliminary data.</text>
</comment>
<keyword evidence="5 12" id="KW-0067">ATP-binding</keyword>
<dbReference type="Gene3D" id="3.40.50.300">
    <property type="entry name" value="P-loop containing nucleotide triphosphate hydrolases"/>
    <property type="match status" value="2"/>
</dbReference>
<dbReference type="Gene3D" id="1.10.10.160">
    <property type="match status" value="1"/>
</dbReference>
<evidence type="ECO:0000256" key="5">
    <source>
        <dbReference type="ARBA" id="ARBA00022840"/>
    </source>
</evidence>
<dbReference type="EC" id="5.6.2.4" evidence="9"/>
<dbReference type="CDD" id="cd17932">
    <property type="entry name" value="DEXQc_UvrD"/>
    <property type="match status" value="1"/>
</dbReference>
<accession>A0ABT5CGU9</accession>
<reference evidence="16 17" key="1">
    <citation type="submission" date="2023-01" db="EMBL/GenBank/DDBJ databases">
        <title>Minimal conservation of predation-associated metabolite biosynthetic gene clusters underscores biosynthetic potential of Myxococcota including descriptions for ten novel species: Archangium lansinium sp. nov., Myxococcus landrumus sp. nov., Nannocystis bai.</title>
        <authorList>
            <person name="Ahearne A."/>
            <person name="Stevens C."/>
            <person name="Dowd S."/>
        </authorList>
    </citation>
    <scope>NUCLEOTIDE SEQUENCE [LARGE SCALE GENOMIC DNA]</scope>
    <source>
        <strain evidence="16 17">WIWO2</strain>
    </source>
</reference>
<feature type="domain" description="UvrD-like helicase ATP-binding" evidence="14">
    <location>
        <begin position="3"/>
        <end position="287"/>
    </location>
</feature>
<evidence type="ECO:0000256" key="3">
    <source>
        <dbReference type="ARBA" id="ARBA00022801"/>
    </source>
</evidence>
<comment type="catalytic activity">
    <reaction evidence="11">
        <text>ATP + H2O = ADP + phosphate + H(+)</text>
        <dbReference type="Rhea" id="RHEA:13065"/>
        <dbReference type="ChEBI" id="CHEBI:15377"/>
        <dbReference type="ChEBI" id="CHEBI:15378"/>
        <dbReference type="ChEBI" id="CHEBI:30616"/>
        <dbReference type="ChEBI" id="CHEBI:43474"/>
        <dbReference type="ChEBI" id="CHEBI:456216"/>
        <dbReference type="EC" id="5.6.2.4"/>
    </reaction>
</comment>
<evidence type="ECO:0000313" key="17">
    <source>
        <dbReference type="Proteomes" id="UP001217485"/>
    </source>
</evidence>
<dbReference type="Pfam" id="PF00580">
    <property type="entry name" value="UvrD-helicase"/>
    <property type="match status" value="1"/>
</dbReference>
<dbReference type="RefSeq" id="WP_272102428.1">
    <property type="nucleotide sequence ID" value="NZ_JAQNDK010000005.1"/>
</dbReference>
<dbReference type="InterPro" id="IPR014017">
    <property type="entry name" value="DNA_helicase_UvrD-like_C"/>
</dbReference>
<feature type="region of interest" description="Disordered" evidence="13">
    <location>
        <begin position="589"/>
        <end position="610"/>
    </location>
</feature>
<keyword evidence="16" id="KW-0540">Nuclease</keyword>
<evidence type="ECO:0000256" key="2">
    <source>
        <dbReference type="ARBA" id="ARBA00022741"/>
    </source>
</evidence>
<keyword evidence="2 12" id="KW-0547">Nucleotide-binding</keyword>
<dbReference type="PROSITE" id="PS51198">
    <property type="entry name" value="UVRD_HELICASE_ATP_BIND"/>
    <property type="match status" value="1"/>
</dbReference>
<evidence type="ECO:0000256" key="10">
    <source>
        <dbReference type="ARBA" id="ARBA00034923"/>
    </source>
</evidence>
<comment type="similarity">
    <text evidence="1">Belongs to the helicase family. UvrD subfamily.</text>
</comment>
<evidence type="ECO:0000256" key="13">
    <source>
        <dbReference type="SAM" id="MobiDB-lite"/>
    </source>
</evidence>
<dbReference type="InterPro" id="IPR014016">
    <property type="entry name" value="UvrD-like_ATP-bd"/>
</dbReference>
<keyword evidence="6" id="KW-0238">DNA-binding</keyword>
<name>A0ABT5CGU9_9BACT</name>
<evidence type="ECO:0000259" key="14">
    <source>
        <dbReference type="PROSITE" id="PS51198"/>
    </source>
</evidence>
<dbReference type="PANTHER" id="PTHR11070:SF2">
    <property type="entry name" value="ATP-DEPENDENT DNA HELICASE SRS2"/>
    <property type="match status" value="1"/>
</dbReference>
<dbReference type="InterPro" id="IPR027417">
    <property type="entry name" value="P-loop_NTPase"/>
</dbReference>
<organism evidence="16 17">
    <name type="scientific">Sorangium atrum</name>
    <dbReference type="NCBI Taxonomy" id="2995308"/>
    <lineage>
        <taxon>Bacteria</taxon>
        <taxon>Pseudomonadati</taxon>
        <taxon>Myxococcota</taxon>
        <taxon>Polyangia</taxon>
        <taxon>Polyangiales</taxon>
        <taxon>Polyangiaceae</taxon>
        <taxon>Sorangium</taxon>
    </lineage>
</organism>
<keyword evidence="4 12" id="KW-0347">Helicase</keyword>
<evidence type="ECO:0000256" key="6">
    <source>
        <dbReference type="ARBA" id="ARBA00023125"/>
    </source>
</evidence>
<evidence type="ECO:0000256" key="4">
    <source>
        <dbReference type="ARBA" id="ARBA00022806"/>
    </source>
</evidence>
<evidence type="ECO:0000313" key="16">
    <source>
        <dbReference type="EMBL" id="MDC0684306.1"/>
    </source>
</evidence>
<dbReference type="Pfam" id="PF13361">
    <property type="entry name" value="UvrD_C"/>
    <property type="match status" value="1"/>
</dbReference>
<feature type="binding site" evidence="12">
    <location>
        <begin position="24"/>
        <end position="31"/>
    </location>
    <ligand>
        <name>ATP</name>
        <dbReference type="ChEBI" id="CHEBI:30616"/>
    </ligand>
</feature>
<evidence type="ECO:0000256" key="1">
    <source>
        <dbReference type="ARBA" id="ARBA00009922"/>
    </source>
</evidence>
<dbReference type="InterPro" id="IPR000212">
    <property type="entry name" value="DNA_helicase_UvrD/REP"/>
</dbReference>
<feature type="domain" description="UvrD-like helicase C-terminal" evidence="15">
    <location>
        <begin position="288"/>
        <end position="568"/>
    </location>
</feature>